<accession>A0A1M7I9S4</accession>
<evidence type="ECO:0000313" key="2">
    <source>
        <dbReference type="Proteomes" id="UP000184364"/>
    </source>
</evidence>
<organism evidence="1 2">
    <name type="scientific">Chryseobacterium polytrichastri</name>
    <dbReference type="NCBI Taxonomy" id="1302687"/>
    <lineage>
        <taxon>Bacteria</taxon>
        <taxon>Pseudomonadati</taxon>
        <taxon>Bacteroidota</taxon>
        <taxon>Flavobacteriia</taxon>
        <taxon>Flavobacteriales</taxon>
        <taxon>Weeksellaceae</taxon>
        <taxon>Chryseobacterium group</taxon>
        <taxon>Chryseobacterium</taxon>
    </lineage>
</organism>
<dbReference type="RefSeq" id="WP_073297004.1">
    <property type="nucleotide sequence ID" value="NZ_FRAV01000045.1"/>
</dbReference>
<dbReference type="EMBL" id="FRAV01000045">
    <property type="protein sequence ID" value="SHM37399.1"/>
    <property type="molecule type" value="Genomic_DNA"/>
</dbReference>
<evidence type="ECO:0000313" key="1">
    <source>
        <dbReference type="EMBL" id="SHM37399.1"/>
    </source>
</evidence>
<dbReference type="OrthoDB" id="1264668at2"/>
<protein>
    <recommendedName>
        <fullName evidence="3">Natural product</fullName>
    </recommendedName>
</protein>
<dbReference type="Proteomes" id="UP000184364">
    <property type="component" value="Unassembled WGS sequence"/>
</dbReference>
<evidence type="ECO:0008006" key="3">
    <source>
        <dbReference type="Google" id="ProtNLM"/>
    </source>
</evidence>
<proteinExistence type="predicted"/>
<name>A0A1M7I9S4_9FLAO</name>
<sequence>MKKTNLSKLSRTALKDVFGGTLVHALECYSDRECSGRGEGMILCPDGTSSMTGYICMGGTCMMATGFCGPLVLGPIDIDPGPRVNP</sequence>
<gene>
    <name evidence="1" type="ORF">SAMN05444267_104514</name>
</gene>
<reference evidence="2" key="1">
    <citation type="submission" date="2016-11" db="EMBL/GenBank/DDBJ databases">
        <authorList>
            <person name="Varghese N."/>
            <person name="Submissions S."/>
        </authorList>
    </citation>
    <scope>NUCLEOTIDE SEQUENCE [LARGE SCALE GENOMIC DNA]</scope>
    <source>
        <strain evidence="2">DSM 26899</strain>
    </source>
</reference>
<keyword evidence="2" id="KW-1185">Reference proteome</keyword>
<dbReference type="AlphaFoldDB" id="A0A1M7I9S4"/>